<reference evidence="1 2" key="1">
    <citation type="submission" date="2017-02" db="EMBL/GenBank/DDBJ databases">
        <title>Genome sequence of Microcystis aeruginosa KW.</title>
        <authorList>
            <person name="Oh H.-M."/>
            <person name="Ahn C.-Y."/>
            <person name="Jeong H."/>
            <person name="Srivastava A."/>
            <person name="Lee H.-G."/>
            <person name="Kang S.-R."/>
        </authorList>
    </citation>
    <scope>NUCLEOTIDE SEQUENCE [LARGE SCALE GENOMIC DNA]</scope>
    <source>
        <strain evidence="1 2">KW</strain>
    </source>
</reference>
<gene>
    <name evidence="1" type="ORF">B1L04_21350</name>
</gene>
<comment type="caution">
    <text evidence="1">The sequence shown here is derived from an EMBL/GenBank/DDBJ whole genome shotgun (WGS) entry which is preliminary data.</text>
</comment>
<sequence length="80" mass="9377">MSTDKLPSEGEKIFPLSAWERWQLYHRLQALDIEDKCSLHKLLQVRIDSPAQLLQLWIVLRQVEASQGCLIGWQETCWQA</sequence>
<protein>
    <submittedName>
        <fullName evidence="1">Uncharacterized protein</fullName>
    </submittedName>
</protein>
<dbReference type="EMBL" id="MVGR01000005">
    <property type="protein sequence ID" value="OPF15104.1"/>
    <property type="molecule type" value="Genomic_DNA"/>
</dbReference>
<name>A0A1V4BM09_MICAE</name>
<dbReference type="InterPro" id="IPR054637">
    <property type="entry name" value="Asr1405_Asl0597-like"/>
</dbReference>
<proteinExistence type="predicted"/>
<dbReference type="NCBIfam" id="NF045598">
    <property type="entry name" value="asr1405_asl0597"/>
    <property type="match status" value="1"/>
</dbReference>
<organism evidence="1 2">
    <name type="scientific">Microcystis aeruginosa KW</name>
    <dbReference type="NCBI Taxonomy" id="1960155"/>
    <lineage>
        <taxon>Bacteria</taxon>
        <taxon>Bacillati</taxon>
        <taxon>Cyanobacteriota</taxon>
        <taxon>Cyanophyceae</taxon>
        <taxon>Oscillatoriophycideae</taxon>
        <taxon>Chroococcales</taxon>
        <taxon>Microcystaceae</taxon>
        <taxon>Microcystis</taxon>
    </lineage>
</organism>
<dbReference type="RefSeq" id="WP_079209312.1">
    <property type="nucleotide sequence ID" value="NZ_MVGR01000005.1"/>
</dbReference>
<evidence type="ECO:0000313" key="2">
    <source>
        <dbReference type="Proteomes" id="UP000189835"/>
    </source>
</evidence>
<accession>A0A1V4BM09</accession>
<dbReference type="Proteomes" id="UP000189835">
    <property type="component" value="Unassembled WGS sequence"/>
</dbReference>
<evidence type="ECO:0000313" key="1">
    <source>
        <dbReference type="EMBL" id="OPF15104.1"/>
    </source>
</evidence>
<dbReference type="AlphaFoldDB" id="A0A1V4BM09"/>